<comment type="subcellular location">
    <subcellularLocation>
        <location evidence="1 7">Nucleus</location>
    </subcellularLocation>
</comment>
<evidence type="ECO:0000256" key="1">
    <source>
        <dbReference type="ARBA" id="ARBA00004123"/>
    </source>
</evidence>
<dbReference type="Pfam" id="PF08231">
    <property type="entry name" value="SYF2"/>
    <property type="match status" value="1"/>
</dbReference>
<keyword evidence="9" id="KW-1185">Reference proteome</keyword>
<dbReference type="EMBL" id="JH431669">
    <property type="status" value="NOT_ANNOTATED_CDS"/>
    <property type="molecule type" value="Genomic_DNA"/>
</dbReference>
<dbReference type="GO" id="GO:0071013">
    <property type="term" value="C:catalytic step 2 spliceosome"/>
    <property type="evidence" value="ECO:0007669"/>
    <property type="project" value="TreeGrafter"/>
</dbReference>
<accession>T1IY12</accession>
<evidence type="ECO:0000256" key="2">
    <source>
        <dbReference type="ARBA" id="ARBA00010028"/>
    </source>
</evidence>
<dbReference type="HOGENOM" id="CLU_051065_3_0_1"/>
<organism evidence="8 9">
    <name type="scientific">Strigamia maritima</name>
    <name type="common">European centipede</name>
    <name type="synonym">Geophilus maritimus</name>
    <dbReference type="NCBI Taxonomy" id="126957"/>
    <lineage>
        <taxon>Eukaryota</taxon>
        <taxon>Metazoa</taxon>
        <taxon>Ecdysozoa</taxon>
        <taxon>Arthropoda</taxon>
        <taxon>Myriapoda</taxon>
        <taxon>Chilopoda</taxon>
        <taxon>Pleurostigmophora</taxon>
        <taxon>Geophilomorpha</taxon>
        <taxon>Linotaeniidae</taxon>
        <taxon>Strigamia</taxon>
    </lineage>
</organism>
<dbReference type="eggNOG" id="KOG2609">
    <property type="taxonomic scope" value="Eukaryota"/>
</dbReference>
<dbReference type="PANTHER" id="PTHR13264">
    <property type="entry name" value="GCIP-INTERACTING PROTEIN P29"/>
    <property type="match status" value="1"/>
</dbReference>
<keyword evidence="5 7" id="KW-0508">mRNA splicing</keyword>
<name>T1IY12_STRMM</name>
<dbReference type="PhylomeDB" id="T1IY12"/>
<dbReference type="InterPro" id="IPR013260">
    <property type="entry name" value="mRNA_splic_SYF2"/>
</dbReference>
<comment type="function">
    <text evidence="7">Involved in pre-mRNA splicing.</text>
</comment>
<evidence type="ECO:0000256" key="5">
    <source>
        <dbReference type="ARBA" id="ARBA00023187"/>
    </source>
</evidence>
<evidence type="ECO:0000256" key="6">
    <source>
        <dbReference type="ARBA" id="ARBA00023242"/>
    </source>
</evidence>
<dbReference type="AlphaFoldDB" id="T1IY12"/>
<dbReference type="GO" id="GO:0000974">
    <property type="term" value="C:Prp19 complex"/>
    <property type="evidence" value="ECO:0007669"/>
    <property type="project" value="TreeGrafter"/>
</dbReference>
<reference evidence="8" key="2">
    <citation type="submission" date="2015-02" db="UniProtKB">
        <authorList>
            <consortium name="EnsemblMetazoa"/>
        </authorList>
    </citation>
    <scope>IDENTIFICATION</scope>
</reference>
<comment type="similarity">
    <text evidence="2 7">Belongs to the SYF2 family.</text>
</comment>
<keyword evidence="3 7" id="KW-0507">mRNA processing</keyword>
<protein>
    <recommendedName>
        <fullName evidence="7">Pre-mRNA-splicing factor SYF2</fullName>
    </recommendedName>
</protein>
<dbReference type="PANTHER" id="PTHR13264:SF5">
    <property type="entry name" value="PRE-MRNA-SPLICING FACTOR SYF2"/>
    <property type="match status" value="1"/>
</dbReference>
<dbReference type="GO" id="GO:0000398">
    <property type="term" value="P:mRNA splicing, via spliceosome"/>
    <property type="evidence" value="ECO:0007669"/>
    <property type="project" value="UniProtKB-UniRule"/>
</dbReference>
<evidence type="ECO:0000313" key="9">
    <source>
        <dbReference type="Proteomes" id="UP000014500"/>
    </source>
</evidence>
<evidence type="ECO:0000256" key="3">
    <source>
        <dbReference type="ARBA" id="ARBA00022664"/>
    </source>
</evidence>
<evidence type="ECO:0000256" key="4">
    <source>
        <dbReference type="ARBA" id="ARBA00022728"/>
    </source>
</evidence>
<sequence length="253" mass="30209">MNVPEDAKTKRDRLKKLRDLQLKRNEARKLNHQEVVEEDRKKKLPTNWVTKQKYVEWEMDDEKKRKEAQDQGESYDLVKLLDISANTADRLENKKRKKNPDPGFADYEQATARQYDRLVKQIKPDMDEYNMKKEKMGEAFYAGKDTILQGINKDSKEGIDRMVEDLEKQIDKRSKYSRRRMHNDDADIDYINERNMKFNKKLERFYGQYTGEIKQNLERGTARLQIISLEFPGVERGGFSSFFYLSTNREEDE</sequence>
<dbReference type="STRING" id="126957.T1IY12"/>
<dbReference type="EnsemblMetazoa" id="SMAR006112-RA">
    <property type="protein sequence ID" value="SMAR006112-PA"/>
    <property type="gene ID" value="SMAR006112"/>
</dbReference>
<reference evidence="9" key="1">
    <citation type="submission" date="2011-05" db="EMBL/GenBank/DDBJ databases">
        <authorList>
            <person name="Richards S.R."/>
            <person name="Qu J."/>
            <person name="Jiang H."/>
            <person name="Jhangiani S.N."/>
            <person name="Agravi P."/>
            <person name="Goodspeed R."/>
            <person name="Gross S."/>
            <person name="Mandapat C."/>
            <person name="Jackson L."/>
            <person name="Mathew T."/>
            <person name="Pu L."/>
            <person name="Thornton R."/>
            <person name="Saada N."/>
            <person name="Wilczek-Boney K.B."/>
            <person name="Lee S."/>
            <person name="Kovar C."/>
            <person name="Wu Y."/>
            <person name="Scherer S.E."/>
            <person name="Worley K.C."/>
            <person name="Muzny D.M."/>
            <person name="Gibbs R."/>
        </authorList>
    </citation>
    <scope>NUCLEOTIDE SEQUENCE</scope>
    <source>
        <strain evidence="9">Brora</strain>
    </source>
</reference>
<dbReference type="Proteomes" id="UP000014500">
    <property type="component" value="Unassembled WGS sequence"/>
</dbReference>
<dbReference type="OMA" id="RRRMHND"/>
<comment type="subunit">
    <text evidence="7">May be part of a spliceosome complex.</text>
</comment>
<evidence type="ECO:0000256" key="7">
    <source>
        <dbReference type="RuleBase" id="RU367148"/>
    </source>
</evidence>
<proteinExistence type="inferred from homology"/>
<keyword evidence="6 7" id="KW-0539">Nucleus</keyword>
<evidence type="ECO:0000313" key="8">
    <source>
        <dbReference type="EnsemblMetazoa" id="SMAR006112-PA"/>
    </source>
</evidence>
<keyword evidence="4 7" id="KW-0747">Spliceosome</keyword>
<dbReference type="GO" id="GO:0071014">
    <property type="term" value="C:post-mRNA release spliceosomal complex"/>
    <property type="evidence" value="ECO:0007669"/>
    <property type="project" value="TreeGrafter"/>
</dbReference>